<dbReference type="Proteomes" id="UP000245506">
    <property type="component" value="Unassembled WGS sequence"/>
</dbReference>
<sequence>MKGLNPSALCLVASLGTSVQAAEHTEIKVKMTQLTGKHCSNALEKANTIISGDCITYRIEVENVGERVAHDVEVSALIPEFTELHTTFRKLSNQQNLGSIIEKKSNGQRIIKTTLEALPAYGLDKVVLEYSVKVI</sequence>
<feature type="signal peptide" evidence="1">
    <location>
        <begin position="1"/>
        <end position="21"/>
    </location>
</feature>
<evidence type="ECO:0008006" key="4">
    <source>
        <dbReference type="Google" id="ProtNLM"/>
    </source>
</evidence>
<evidence type="ECO:0000313" key="2">
    <source>
        <dbReference type="EMBL" id="PWQ95514.1"/>
    </source>
</evidence>
<feature type="chain" id="PRO_5016318197" description="DUF11 domain-containing protein" evidence="1">
    <location>
        <begin position="22"/>
        <end position="135"/>
    </location>
</feature>
<proteinExistence type="predicted"/>
<gene>
    <name evidence="2" type="ORF">DKT75_12070</name>
</gene>
<name>A0A317CA75_9GAMM</name>
<comment type="caution">
    <text evidence="2">The sequence shown here is derived from an EMBL/GenBank/DDBJ whole genome shotgun (WGS) entry which is preliminary data.</text>
</comment>
<evidence type="ECO:0000256" key="1">
    <source>
        <dbReference type="SAM" id="SignalP"/>
    </source>
</evidence>
<organism evidence="2 3">
    <name type="scientific">Leucothrix arctica</name>
    <dbReference type="NCBI Taxonomy" id="1481894"/>
    <lineage>
        <taxon>Bacteria</taxon>
        <taxon>Pseudomonadati</taxon>
        <taxon>Pseudomonadota</taxon>
        <taxon>Gammaproteobacteria</taxon>
        <taxon>Thiotrichales</taxon>
        <taxon>Thiotrichaceae</taxon>
        <taxon>Leucothrix</taxon>
    </lineage>
</organism>
<keyword evidence="1" id="KW-0732">Signal</keyword>
<dbReference type="AlphaFoldDB" id="A0A317CA75"/>
<protein>
    <recommendedName>
        <fullName evidence="4">DUF11 domain-containing protein</fullName>
    </recommendedName>
</protein>
<dbReference type="RefSeq" id="WP_109823693.1">
    <property type="nucleotide sequence ID" value="NZ_QGKL01000033.1"/>
</dbReference>
<keyword evidence="3" id="KW-1185">Reference proteome</keyword>
<accession>A0A317CA75</accession>
<evidence type="ECO:0000313" key="3">
    <source>
        <dbReference type="Proteomes" id="UP000245506"/>
    </source>
</evidence>
<reference evidence="2 3" key="1">
    <citation type="submission" date="2018-05" db="EMBL/GenBank/DDBJ databases">
        <title>Leucothrix arctica sp. nov., isolated from Arctic seawater.</title>
        <authorList>
            <person name="Choi A."/>
            <person name="Baek K."/>
        </authorList>
    </citation>
    <scope>NUCLEOTIDE SEQUENCE [LARGE SCALE GENOMIC DNA]</scope>
    <source>
        <strain evidence="2 3">IMCC9719</strain>
    </source>
</reference>
<dbReference type="EMBL" id="QGKL01000033">
    <property type="protein sequence ID" value="PWQ95514.1"/>
    <property type="molecule type" value="Genomic_DNA"/>
</dbReference>
<dbReference type="OrthoDB" id="5625410at2"/>